<dbReference type="Proteomes" id="UP001066276">
    <property type="component" value="Chromosome 5"/>
</dbReference>
<sequence>MVRRRLCTKKELPDPAYGRDRKATDEGEGSKQSRQSEERGNWLRPVEKENGIAGAHKRSQDPLDAATEQYCSCATKTLLVLIMTDYIQGGNAFDDHDNVNILFDGLFDPRTVELL</sequence>
<evidence type="ECO:0000256" key="1">
    <source>
        <dbReference type="SAM" id="MobiDB-lite"/>
    </source>
</evidence>
<evidence type="ECO:0000313" key="2">
    <source>
        <dbReference type="EMBL" id="KAJ1151948.1"/>
    </source>
</evidence>
<proteinExistence type="predicted"/>
<feature type="region of interest" description="Disordered" evidence="1">
    <location>
        <begin position="1"/>
        <end position="61"/>
    </location>
</feature>
<name>A0AAV7RLS1_PLEWA</name>
<evidence type="ECO:0000313" key="3">
    <source>
        <dbReference type="Proteomes" id="UP001066276"/>
    </source>
</evidence>
<keyword evidence="3" id="KW-1185">Reference proteome</keyword>
<protein>
    <submittedName>
        <fullName evidence="2">Uncharacterized protein</fullName>
    </submittedName>
</protein>
<accession>A0AAV7RLS1</accession>
<feature type="compositionally biased region" description="Basic and acidic residues" evidence="1">
    <location>
        <begin position="8"/>
        <end position="50"/>
    </location>
</feature>
<comment type="caution">
    <text evidence="2">The sequence shown here is derived from an EMBL/GenBank/DDBJ whole genome shotgun (WGS) entry which is preliminary data.</text>
</comment>
<reference evidence="2" key="1">
    <citation type="journal article" date="2022" name="bioRxiv">
        <title>Sequencing and chromosome-scale assembly of the giantPleurodeles waltlgenome.</title>
        <authorList>
            <person name="Brown T."/>
            <person name="Elewa A."/>
            <person name="Iarovenko S."/>
            <person name="Subramanian E."/>
            <person name="Araus A.J."/>
            <person name="Petzold A."/>
            <person name="Susuki M."/>
            <person name="Suzuki K.-i.T."/>
            <person name="Hayashi T."/>
            <person name="Toyoda A."/>
            <person name="Oliveira C."/>
            <person name="Osipova E."/>
            <person name="Leigh N.D."/>
            <person name="Simon A."/>
            <person name="Yun M.H."/>
        </authorList>
    </citation>
    <scope>NUCLEOTIDE SEQUENCE</scope>
    <source>
        <strain evidence="2">20211129_DDA</strain>
        <tissue evidence="2">Liver</tissue>
    </source>
</reference>
<dbReference type="AlphaFoldDB" id="A0AAV7RLS1"/>
<gene>
    <name evidence="2" type="ORF">NDU88_004727</name>
</gene>
<organism evidence="2 3">
    <name type="scientific">Pleurodeles waltl</name>
    <name type="common">Iberian ribbed newt</name>
    <dbReference type="NCBI Taxonomy" id="8319"/>
    <lineage>
        <taxon>Eukaryota</taxon>
        <taxon>Metazoa</taxon>
        <taxon>Chordata</taxon>
        <taxon>Craniata</taxon>
        <taxon>Vertebrata</taxon>
        <taxon>Euteleostomi</taxon>
        <taxon>Amphibia</taxon>
        <taxon>Batrachia</taxon>
        <taxon>Caudata</taxon>
        <taxon>Salamandroidea</taxon>
        <taxon>Salamandridae</taxon>
        <taxon>Pleurodelinae</taxon>
        <taxon>Pleurodeles</taxon>
    </lineage>
</organism>
<dbReference type="EMBL" id="JANPWB010000009">
    <property type="protein sequence ID" value="KAJ1151948.1"/>
    <property type="molecule type" value="Genomic_DNA"/>
</dbReference>